<dbReference type="RefSeq" id="WP_179169960.1">
    <property type="nucleotide sequence ID" value="NZ_CP058529.1"/>
</dbReference>
<evidence type="ECO:0000313" key="1">
    <source>
        <dbReference type="EMBL" id="QLG28385.1"/>
    </source>
</evidence>
<gene>
    <name evidence="1" type="ORF">HUG10_12870</name>
</gene>
<reference evidence="1 2" key="1">
    <citation type="submission" date="2020-07" db="EMBL/GenBank/DDBJ databases">
        <title>Gai3-2, isolated from salt lake.</title>
        <authorList>
            <person name="Cui H."/>
            <person name="Shi X."/>
        </authorList>
    </citation>
    <scope>NUCLEOTIDE SEQUENCE [LARGE SCALE GENOMIC DNA]</scope>
    <source>
        <strain evidence="1 2">Gai3-2</strain>
    </source>
</reference>
<organism evidence="1 2">
    <name type="scientific">Halorarum halophilum</name>
    <dbReference type="NCBI Taxonomy" id="2743090"/>
    <lineage>
        <taxon>Archaea</taxon>
        <taxon>Methanobacteriati</taxon>
        <taxon>Methanobacteriota</taxon>
        <taxon>Stenosarchaea group</taxon>
        <taxon>Halobacteria</taxon>
        <taxon>Halobacteriales</taxon>
        <taxon>Haloferacaceae</taxon>
        <taxon>Halorarum</taxon>
    </lineage>
</organism>
<dbReference type="Proteomes" id="UP000509750">
    <property type="component" value="Chromosome"/>
</dbReference>
<dbReference type="AlphaFoldDB" id="A0A7D5GCP6"/>
<proteinExistence type="predicted"/>
<evidence type="ECO:0000313" key="2">
    <source>
        <dbReference type="Proteomes" id="UP000509750"/>
    </source>
</evidence>
<dbReference type="EMBL" id="CP058529">
    <property type="protein sequence ID" value="QLG28385.1"/>
    <property type="molecule type" value="Genomic_DNA"/>
</dbReference>
<protein>
    <submittedName>
        <fullName evidence="1">SRPBCC family protein</fullName>
    </submittedName>
</protein>
<dbReference type="OrthoDB" id="262877at2157"/>
<dbReference type="GeneID" id="56029741"/>
<dbReference type="KEGG" id="halg:HUG10_12870"/>
<keyword evidence="2" id="KW-1185">Reference proteome</keyword>
<dbReference type="SUPFAM" id="SSF55961">
    <property type="entry name" value="Bet v1-like"/>
    <property type="match status" value="1"/>
</dbReference>
<name>A0A7D5GCP6_9EURY</name>
<sequence length="131" mass="14229">MREVEVSRFVAVPPVEVLRVLTPATVVDAEGSFDVREVAETDEGTVVTAGRAGLELRFLFEEREDGLAYEQTEGPLSTLRTTIAARPRNEGTELVARSAVAVGGPDVVNRLAAWKRRGELRRALAGIADRV</sequence>
<accession>A0A7D5GCP6</accession>